<organism evidence="9 10">
    <name type="scientific">Metapseudomonas otitidis</name>
    <dbReference type="NCBI Taxonomy" id="319939"/>
    <lineage>
        <taxon>Bacteria</taxon>
        <taxon>Pseudomonadati</taxon>
        <taxon>Pseudomonadota</taxon>
        <taxon>Gammaproteobacteria</taxon>
        <taxon>Pseudomonadales</taxon>
        <taxon>Pseudomonadaceae</taxon>
        <taxon>Metapseudomonas</taxon>
    </lineage>
</organism>
<keyword evidence="3" id="KW-0813">Transport</keyword>
<evidence type="ECO:0000256" key="1">
    <source>
        <dbReference type="ARBA" id="ARBA00004442"/>
    </source>
</evidence>
<evidence type="ECO:0000256" key="7">
    <source>
        <dbReference type="ARBA" id="ARBA00023237"/>
    </source>
</evidence>
<dbReference type="AlphaFoldDB" id="A0A679H091"/>
<feature type="chain" id="PRO_5025438829" evidence="8">
    <location>
        <begin position="26"/>
        <end position="456"/>
    </location>
</feature>
<evidence type="ECO:0000256" key="5">
    <source>
        <dbReference type="ARBA" id="ARBA00022692"/>
    </source>
</evidence>
<dbReference type="GO" id="GO:0015288">
    <property type="term" value="F:porin activity"/>
    <property type="evidence" value="ECO:0007669"/>
    <property type="project" value="TreeGrafter"/>
</dbReference>
<dbReference type="GO" id="GO:1990281">
    <property type="term" value="C:efflux pump complex"/>
    <property type="evidence" value="ECO:0007669"/>
    <property type="project" value="TreeGrafter"/>
</dbReference>
<dbReference type="SUPFAM" id="SSF56954">
    <property type="entry name" value="Outer membrane efflux proteins (OEP)"/>
    <property type="match status" value="1"/>
</dbReference>
<keyword evidence="6" id="KW-0472">Membrane</keyword>
<dbReference type="Pfam" id="PF02321">
    <property type="entry name" value="OEP"/>
    <property type="match status" value="2"/>
</dbReference>
<reference evidence="9 10" key="1">
    <citation type="journal article" date="2020" name="Microbiol. Resour. Announc.">
        <title>Complete genome sequence of Pseudomonas otitidis strain MrB4, isolated from Lake Biwa in Japan.</title>
        <authorList>
            <person name="Miyazaki K."/>
            <person name="Hase E."/>
            <person name="Maruya T."/>
        </authorList>
    </citation>
    <scope>NUCLEOTIDE SEQUENCE [LARGE SCALE GENOMIC DNA]</scope>
    <source>
        <strain evidence="9 10">MrB4</strain>
    </source>
</reference>
<name>A0A679H091_9GAMM</name>
<dbReference type="Gene3D" id="1.20.1600.10">
    <property type="entry name" value="Outer membrane efflux proteins (OEP)"/>
    <property type="match status" value="1"/>
</dbReference>
<protein>
    <submittedName>
        <fullName evidence="9">Transporter</fullName>
    </submittedName>
</protein>
<evidence type="ECO:0000313" key="10">
    <source>
        <dbReference type="Proteomes" id="UP000501237"/>
    </source>
</evidence>
<dbReference type="PANTHER" id="PTHR30026:SF20">
    <property type="entry name" value="OUTER MEMBRANE PROTEIN TOLC"/>
    <property type="match status" value="1"/>
</dbReference>
<keyword evidence="7" id="KW-0998">Cell outer membrane</keyword>
<dbReference type="KEGG" id="poj:PtoMrB4_54710"/>
<evidence type="ECO:0000256" key="8">
    <source>
        <dbReference type="SAM" id="SignalP"/>
    </source>
</evidence>
<feature type="signal peptide" evidence="8">
    <location>
        <begin position="1"/>
        <end position="25"/>
    </location>
</feature>
<dbReference type="PANTHER" id="PTHR30026">
    <property type="entry name" value="OUTER MEMBRANE PROTEIN TOLC"/>
    <property type="match status" value="1"/>
</dbReference>
<keyword evidence="4" id="KW-1134">Transmembrane beta strand</keyword>
<accession>A0A679H091</accession>
<gene>
    <name evidence="9" type="ORF">PtoMrB4_54710</name>
</gene>
<proteinExistence type="inferred from homology"/>
<comment type="subcellular location">
    <subcellularLocation>
        <location evidence="1">Cell outer membrane</location>
    </subcellularLocation>
</comment>
<comment type="similarity">
    <text evidence="2">Belongs to the outer membrane factor (OMF) (TC 1.B.17) family.</text>
</comment>
<evidence type="ECO:0000313" key="9">
    <source>
        <dbReference type="EMBL" id="BCA31494.1"/>
    </source>
</evidence>
<dbReference type="InterPro" id="IPR003423">
    <property type="entry name" value="OMP_efflux"/>
</dbReference>
<evidence type="ECO:0000256" key="4">
    <source>
        <dbReference type="ARBA" id="ARBA00022452"/>
    </source>
</evidence>
<evidence type="ECO:0000256" key="2">
    <source>
        <dbReference type="ARBA" id="ARBA00007613"/>
    </source>
</evidence>
<dbReference type="EMBL" id="AP022642">
    <property type="protein sequence ID" value="BCA31494.1"/>
    <property type="molecule type" value="Genomic_DNA"/>
</dbReference>
<keyword evidence="8" id="KW-0732">Signal</keyword>
<dbReference type="Proteomes" id="UP000501237">
    <property type="component" value="Chromosome"/>
</dbReference>
<sequence>MSAESGVRVVGLCVLLGCSSSPAWALESPDPDKGSVSAVEYWRQRGMEDVRRINEAVLRERLAHAVQVALQRSARIKAARADTEVAEAELDEAKGRRWPQLEVSGASRAASFGGSSGSSDKGLAAVQLSTSLYDWGQISNTISSREALLQANAHKLDGEQENIAFEVVGLLVERTKQQHIGVLSRAYADRMTELVEMLAKIVQVDPGRNSELTQARGRLLQAQAALDGALARERDAEIALQRLLGDTAISLPHPSAWSLGFANARALVASLERHPSIQQSRAESLSAEDYARAVRASGRPQVNWVVGKDTGENLQGDSNPWKTSIQVTWNAFSGGSSRAAERAALSRAEAGRQRTDDILDDLRQRIRAADHDARTMAERADLYQKLTLESDRIRSDFFDQWYHLGRRTLLDVLTAETDHYGNRVSEVNNRFDSYLATFRQYAAAGELVPFLRNGPS</sequence>
<keyword evidence="5" id="KW-0812">Transmembrane</keyword>
<evidence type="ECO:0000256" key="6">
    <source>
        <dbReference type="ARBA" id="ARBA00023136"/>
    </source>
</evidence>
<dbReference type="GO" id="GO:0009279">
    <property type="term" value="C:cell outer membrane"/>
    <property type="evidence" value="ECO:0007669"/>
    <property type="project" value="UniProtKB-SubCell"/>
</dbReference>
<dbReference type="GO" id="GO:0015562">
    <property type="term" value="F:efflux transmembrane transporter activity"/>
    <property type="evidence" value="ECO:0007669"/>
    <property type="project" value="InterPro"/>
</dbReference>
<dbReference type="InterPro" id="IPR051906">
    <property type="entry name" value="TolC-like"/>
</dbReference>
<evidence type="ECO:0000256" key="3">
    <source>
        <dbReference type="ARBA" id="ARBA00022448"/>
    </source>
</evidence>